<evidence type="ECO:0000313" key="8">
    <source>
        <dbReference type="Proteomes" id="UP001158067"/>
    </source>
</evidence>
<dbReference type="InterPro" id="IPR013325">
    <property type="entry name" value="RNA_pol_sigma_r2"/>
</dbReference>
<dbReference type="Gene3D" id="1.10.10.10">
    <property type="entry name" value="Winged helix-like DNA-binding domain superfamily/Winged helix DNA-binding domain"/>
    <property type="match status" value="1"/>
</dbReference>
<evidence type="ECO:0000256" key="3">
    <source>
        <dbReference type="ARBA" id="ARBA00023082"/>
    </source>
</evidence>
<dbReference type="EMBL" id="FXUG01000018">
    <property type="protein sequence ID" value="SMP74829.1"/>
    <property type="molecule type" value="Genomic_DNA"/>
</dbReference>
<dbReference type="NCBIfam" id="TIGR02937">
    <property type="entry name" value="sigma70-ECF"/>
    <property type="match status" value="1"/>
</dbReference>
<keyword evidence="8" id="KW-1185">Reference proteome</keyword>
<evidence type="ECO:0000313" key="7">
    <source>
        <dbReference type="EMBL" id="SMP74829.1"/>
    </source>
</evidence>
<sequence length="180" mass="20302">MNNDSPNFELSPAWVLHLTEAQPRLLGYLLKRVAQLDQAHEVLQEVNLVLCRNASDFEEGTDFMAWAFSIARFQILAFRKRQSRDRLTFPDDLAEELDSLDGELFTAGPEFARESALRDCISKLPPVQQSLVLQRYAESVSVKSLAAEMDKSANAISMILHRCRTQLMKCVELTLAAASE</sequence>
<evidence type="ECO:0000256" key="1">
    <source>
        <dbReference type="ARBA" id="ARBA00010641"/>
    </source>
</evidence>
<organism evidence="7 8">
    <name type="scientific">Neorhodopirellula lusitana</name>
    <dbReference type="NCBI Taxonomy" id="445327"/>
    <lineage>
        <taxon>Bacteria</taxon>
        <taxon>Pseudomonadati</taxon>
        <taxon>Planctomycetota</taxon>
        <taxon>Planctomycetia</taxon>
        <taxon>Pirellulales</taxon>
        <taxon>Pirellulaceae</taxon>
        <taxon>Neorhodopirellula</taxon>
    </lineage>
</organism>
<dbReference type="Proteomes" id="UP001158067">
    <property type="component" value="Unassembled WGS sequence"/>
</dbReference>
<proteinExistence type="inferred from homology"/>
<dbReference type="InterPro" id="IPR013249">
    <property type="entry name" value="RNA_pol_sigma70_r4_t2"/>
</dbReference>
<dbReference type="NCBIfam" id="TIGR02989">
    <property type="entry name" value="Sig-70_gvs1"/>
    <property type="match status" value="1"/>
</dbReference>
<comment type="similarity">
    <text evidence="1">Belongs to the sigma-70 factor family. ECF subfamily.</text>
</comment>
<dbReference type="Gene3D" id="1.10.1740.10">
    <property type="match status" value="1"/>
</dbReference>
<keyword evidence="2" id="KW-0805">Transcription regulation</keyword>
<reference evidence="7 8" key="1">
    <citation type="submission" date="2017-05" db="EMBL/GenBank/DDBJ databases">
        <authorList>
            <person name="Varghese N."/>
            <person name="Submissions S."/>
        </authorList>
    </citation>
    <scope>NUCLEOTIDE SEQUENCE [LARGE SCALE GENOMIC DNA]</scope>
    <source>
        <strain evidence="7 8">DSM 25457</strain>
    </source>
</reference>
<dbReference type="InterPro" id="IPR036388">
    <property type="entry name" value="WH-like_DNA-bd_sf"/>
</dbReference>
<feature type="domain" description="RNA polymerase sigma factor 70 region 4 type 2" evidence="6">
    <location>
        <begin position="116"/>
        <end position="167"/>
    </location>
</feature>
<keyword evidence="4" id="KW-0804">Transcription</keyword>
<dbReference type="InterPro" id="IPR014284">
    <property type="entry name" value="RNA_pol_sigma-70_dom"/>
</dbReference>
<evidence type="ECO:0000256" key="2">
    <source>
        <dbReference type="ARBA" id="ARBA00023015"/>
    </source>
</evidence>
<evidence type="ECO:0000259" key="5">
    <source>
        <dbReference type="Pfam" id="PF04542"/>
    </source>
</evidence>
<dbReference type="InterPro" id="IPR014331">
    <property type="entry name" value="RNA_pol_sigma70_ECF_RHOBA"/>
</dbReference>
<evidence type="ECO:0000259" key="6">
    <source>
        <dbReference type="Pfam" id="PF08281"/>
    </source>
</evidence>
<dbReference type="InterPro" id="IPR039425">
    <property type="entry name" value="RNA_pol_sigma-70-like"/>
</dbReference>
<dbReference type="Pfam" id="PF08281">
    <property type="entry name" value="Sigma70_r4_2"/>
    <property type="match status" value="1"/>
</dbReference>
<keyword evidence="3" id="KW-0731">Sigma factor</keyword>
<protein>
    <submittedName>
        <fullName evidence="7">RNA polymerase sigma-70 factor, ECF subfamily</fullName>
    </submittedName>
</protein>
<feature type="domain" description="RNA polymerase sigma-70 region 2" evidence="5">
    <location>
        <begin position="21"/>
        <end position="84"/>
    </location>
</feature>
<name>A0ABY1QQ98_9BACT</name>
<dbReference type="PANTHER" id="PTHR43133">
    <property type="entry name" value="RNA POLYMERASE ECF-TYPE SIGMA FACTO"/>
    <property type="match status" value="1"/>
</dbReference>
<dbReference type="PANTHER" id="PTHR43133:SF51">
    <property type="entry name" value="RNA POLYMERASE SIGMA FACTOR"/>
    <property type="match status" value="1"/>
</dbReference>
<gene>
    <name evidence="7" type="ORF">SAMN06265222_11849</name>
</gene>
<dbReference type="RefSeq" id="WP_283434952.1">
    <property type="nucleotide sequence ID" value="NZ_CAWLDM010000001.1"/>
</dbReference>
<dbReference type="InterPro" id="IPR007627">
    <property type="entry name" value="RNA_pol_sigma70_r2"/>
</dbReference>
<evidence type="ECO:0000256" key="4">
    <source>
        <dbReference type="ARBA" id="ARBA00023163"/>
    </source>
</evidence>
<accession>A0ABY1QQ98</accession>
<dbReference type="SUPFAM" id="SSF88946">
    <property type="entry name" value="Sigma2 domain of RNA polymerase sigma factors"/>
    <property type="match status" value="1"/>
</dbReference>
<comment type="caution">
    <text evidence="7">The sequence shown here is derived from an EMBL/GenBank/DDBJ whole genome shotgun (WGS) entry which is preliminary data.</text>
</comment>
<dbReference type="InterPro" id="IPR013324">
    <property type="entry name" value="RNA_pol_sigma_r3/r4-like"/>
</dbReference>
<dbReference type="SUPFAM" id="SSF88659">
    <property type="entry name" value="Sigma3 and sigma4 domains of RNA polymerase sigma factors"/>
    <property type="match status" value="1"/>
</dbReference>
<dbReference type="Pfam" id="PF04542">
    <property type="entry name" value="Sigma70_r2"/>
    <property type="match status" value="1"/>
</dbReference>